<evidence type="ECO:0000256" key="1">
    <source>
        <dbReference type="SAM" id="MobiDB-lite"/>
    </source>
</evidence>
<dbReference type="SUPFAM" id="SSF140990">
    <property type="entry name" value="FtsH protease domain-like"/>
    <property type="match status" value="1"/>
</dbReference>
<dbReference type="GO" id="GO:0006508">
    <property type="term" value="P:proteolysis"/>
    <property type="evidence" value="ECO:0007669"/>
    <property type="project" value="InterPro"/>
</dbReference>
<protein>
    <submittedName>
        <fullName evidence="2">Uncharacterized protein</fullName>
    </submittedName>
</protein>
<dbReference type="Proteomes" id="UP000298111">
    <property type="component" value="Unassembled WGS sequence"/>
</dbReference>
<reference evidence="2 3" key="1">
    <citation type="submission" date="2018-10" db="EMBL/GenBank/DDBJ databases">
        <title>Isolation of pseudouridimycin from Streptomyces albus DSM 40763.</title>
        <authorList>
            <person name="Rosenqvist P."/>
            <person name="Metsae-Ketelae M."/>
            <person name="Virta P."/>
        </authorList>
    </citation>
    <scope>NUCLEOTIDE SEQUENCE [LARGE SCALE GENOMIC DNA]</scope>
    <source>
        <strain evidence="2 3">DSM 40763</strain>
    </source>
</reference>
<proteinExistence type="predicted"/>
<comment type="caution">
    <text evidence="2">The sequence shown here is derived from an EMBL/GenBank/DDBJ whole genome shotgun (WGS) entry which is preliminary data.</text>
</comment>
<accession>A0A6C1CBS0</accession>
<dbReference type="InterPro" id="IPR037219">
    <property type="entry name" value="Peptidase_M41-like"/>
</dbReference>
<feature type="compositionally biased region" description="Pro residues" evidence="1">
    <location>
        <begin position="283"/>
        <end position="292"/>
    </location>
</feature>
<dbReference type="GeneID" id="75179434"/>
<organism evidence="2 3">
    <name type="scientific">Streptomyces albus</name>
    <dbReference type="NCBI Taxonomy" id="1888"/>
    <lineage>
        <taxon>Bacteria</taxon>
        <taxon>Bacillati</taxon>
        <taxon>Actinomycetota</taxon>
        <taxon>Actinomycetes</taxon>
        <taxon>Kitasatosporales</taxon>
        <taxon>Streptomycetaceae</taxon>
        <taxon>Streptomyces</taxon>
    </lineage>
</organism>
<gene>
    <name evidence="2" type="ORF">D8771_09310</name>
</gene>
<feature type="compositionally biased region" description="Basic and acidic residues" evidence="1">
    <location>
        <begin position="253"/>
        <end position="267"/>
    </location>
</feature>
<dbReference type="RefSeq" id="WP_030409835.1">
    <property type="nucleotide sequence ID" value="NZ_BNEJ01000012.1"/>
</dbReference>
<dbReference type="GO" id="GO:0004176">
    <property type="term" value="F:ATP-dependent peptidase activity"/>
    <property type="evidence" value="ECO:0007669"/>
    <property type="project" value="InterPro"/>
</dbReference>
<feature type="region of interest" description="Disordered" evidence="1">
    <location>
        <begin position="211"/>
        <end position="300"/>
    </location>
</feature>
<evidence type="ECO:0000313" key="3">
    <source>
        <dbReference type="Proteomes" id="UP000298111"/>
    </source>
</evidence>
<dbReference type="GO" id="GO:0004222">
    <property type="term" value="F:metalloendopeptidase activity"/>
    <property type="evidence" value="ECO:0007669"/>
    <property type="project" value="InterPro"/>
</dbReference>
<dbReference type="GO" id="GO:0005524">
    <property type="term" value="F:ATP binding"/>
    <property type="evidence" value="ECO:0007669"/>
    <property type="project" value="InterPro"/>
</dbReference>
<dbReference type="EMBL" id="RCIY01000040">
    <property type="protein sequence ID" value="TGG86519.1"/>
    <property type="molecule type" value="Genomic_DNA"/>
</dbReference>
<dbReference type="AlphaFoldDB" id="A0A6C1CBS0"/>
<sequence>MNADTEGYPSATPYDEFHLKVHTQFTPASPDSDSQTPSGPAAVRCAITLPDEMWWRSVAVHESAHALLGWTLGIPVERLTVGEQRSRVYGGMTTLRGGKNAQLYAVALSSEAAVAQADWLAAQGYLHPELRECIEQLGSVGDQETVDRLARDGFIVDRDRADSDARTILALPQVSSAVRSLAAVLFTRRALEQDEVASVLREHHLDRTALPPVWLPGLTPADASDSAPVSEATRPRPEPTDTDESPVPAVPSHLREAAERIVAESKRRAGQMPPGIASRPQGPAQPHPPAPGTPRHGLRR</sequence>
<name>A0A6C1CBS0_9ACTN</name>
<evidence type="ECO:0000313" key="2">
    <source>
        <dbReference type="EMBL" id="TGG86519.1"/>
    </source>
</evidence>